<proteinExistence type="predicted"/>
<dbReference type="Proteomes" id="UP000253727">
    <property type="component" value="Unassembled WGS sequence"/>
</dbReference>
<evidence type="ECO:0000256" key="5">
    <source>
        <dbReference type="ARBA" id="ARBA00022989"/>
    </source>
</evidence>
<dbReference type="NCBIfam" id="NF011307">
    <property type="entry name" value="PRK14716.1-5"/>
    <property type="match status" value="1"/>
</dbReference>
<evidence type="ECO:0000256" key="2">
    <source>
        <dbReference type="ARBA" id="ARBA00022676"/>
    </source>
</evidence>
<keyword evidence="4 7" id="KW-0812">Transmembrane</keyword>
<name>A0A369Q6T9_9SPHN</name>
<dbReference type="Pfam" id="PF13641">
    <property type="entry name" value="Glyco_tranf_2_3"/>
    <property type="match status" value="1"/>
</dbReference>
<evidence type="ECO:0000313" key="9">
    <source>
        <dbReference type="Proteomes" id="UP000253727"/>
    </source>
</evidence>
<dbReference type="InterPro" id="IPR029044">
    <property type="entry name" value="Nucleotide-diphossugar_trans"/>
</dbReference>
<feature type="transmembrane region" description="Helical" evidence="7">
    <location>
        <begin position="376"/>
        <end position="400"/>
    </location>
</feature>
<protein>
    <submittedName>
        <fullName evidence="8">Bacteriophage N4 adsorption protein</fullName>
    </submittedName>
</protein>
<evidence type="ECO:0000256" key="7">
    <source>
        <dbReference type="SAM" id="Phobius"/>
    </source>
</evidence>
<keyword evidence="6 7" id="KW-0472">Membrane</keyword>
<keyword evidence="9" id="KW-1185">Reference proteome</keyword>
<comment type="caution">
    <text evidence="8">The sequence shown here is derived from an EMBL/GenBank/DDBJ whole genome shotgun (WGS) entry which is preliminary data.</text>
</comment>
<sequence>MHGSGAYQLGIGTFGAWEWFVLFGHELLFFASVFFLIGAIDEFGVDLAWLWLRLTGRARSPVIDTTDINRRELSGKAAVFIPAWDEAAVIGTTIRHALTVWQHSQLRLYIGCYRNDADTIEAIVAAAAGDPRLRLVIHDRDGPSTKADCLNRLFGALTMDETRWGEQAHMVVLQDAEDMVDPAGLALLDAALGVAAPDTQNKAGLAGGAGLAQLPVIPIPQANSPWIAGHYCEEFAEAHGKAMVVRDALGAGVPAAGVGCGIARPLLDRLQRERSREAHGGVLSSPGPFAAECLTEDYELGLNIAAMGVPTTFVRARTAEGALIGTRACFPGDLTSAVRQKTRWIHGIAFQGWDRLGWSGSAVETWMRLRDRRGPLAALTLCSAYLLLVLSAIGWVLVLAGVGEAPPVPDTVVLLLWVNTASFAWRTAWRFAFAARQYGFGEGIRAVLRIPVANIIAIMAGRRAFAAYLRSLRGHAVRWDKTTHTAHPAAILDAPVGVSAAQ</sequence>
<keyword evidence="3" id="KW-0808">Transferase</keyword>
<dbReference type="InterPro" id="IPR050321">
    <property type="entry name" value="Glycosyltr_2/OpgH_subfam"/>
</dbReference>
<keyword evidence="5 7" id="KW-1133">Transmembrane helix</keyword>
<evidence type="ECO:0000256" key="1">
    <source>
        <dbReference type="ARBA" id="ARBA00004141"/>
    </source>
</evidence>
<evidence type="ECO:0000313" key="8">
    <source>
        <dbReference type="EMBL" id="RDC59255.1"/>
    </source>
</evidence>
<accession>A0A369Q6T9</accession>
<dbReference type="EMBL" id="QBKA01000002">
    <property type="protein sequence ID" value="RDC59255.1"/>
    <property type="molecule type" value="Genomic_DNA"/>
</dbReference>
<dbReference type="PANTHER" id="PTHR43867">
    <property type="entry name" value="CELLULOSE SYNTHASE CATALYTIC SUBUNIT A [UDP-FORMING]"/>
    <property type="match status" value="1"/>
</dbReference>
<dbReference type="AlphaFoldDB" id="A0A369Q6T9"/>
<evidence type="ECO:0000256" key="6">
    <source>
        <dbReference type="ARBA" id="ARBA00023136"/>
    </source>
</evidence>
<organism evidence="8 9">
    <name type="scientific">Alteripontixanthobacter maritimus</name>
    <dbReference type="NCBI Taxonomy" id="2161824"/>
    <lineage>
        <taxon>Bacteria</taxon>
        <taxon>Pseudomonadati</taxon>
        <taxon>Pseudomonadota</taxon>
        <taxon>Alphaproteobacteria</taxon>
        <taxon>Sphingomonadales</taxon>
        <taxon>Erythrobacteraceae</taxon>
        <taxon>Alteripontixanthobacter</taxon>
    </lineage>
</organism>
<dbReference type="GO" id="GO:0016757">
    <property type="term" value="F:glycosyltransferase activity"/>
    <property type="evidence" value="ECO:0007669"/>
    <property type="project" value="UniProtKB-KW"/>
</dbReference>
<feature type="transmembrane region" description="Helical" evidence="7">
    <location>
        <begin position="412"/>
        <end position="429"/>
    </location>
</feature>
<dbReference type="GO" id="GO:0016020">
    <property type="term" value="C:membrane"/>
    <property type="evidence" value="ECO:0007669"/>
    <property type="project" value="UniProtKB-SubCell"/>
</dbReference>
<comment type="subcellular location">
    <subcellularLocation>
        <location evidence="1">Membrane</location>
        <topology evidence="1">Multi-pass membrane protein</topology>
    </subcellularLocation>
</comment>
<evidence type="ECO:0000256" key="3">
    <source>
        <dbReference type="ARBA" id="ARBA00022679"/>
    </source>
</evidence>
<evidence type="ECO:0000256" key="4">
    <source>
        <dbReference type="ARBA" id="ARBA00022692"/>
    </source>
</evidence>
<gene>
    <name evidence="8" type="ORF">HME9302_00442</name>
</gene>
<dbReference type="PANTHER" id="PTHR43867:SF2">
    <property type="entry name" value="CELLULOSE SYNTHASE CATALYTIC SUBUNIT A [UDP-FORMING]"/>
    <property type="match status" value="1"/>
</dbReference>
<dbReference type="SUPFAM" id="SSF53448">
    <property type="entry name" value="Nucleotide-diphospho-sugar transferases"/>
    <property type="match status" value="1"/>
</dbReference>
<keyword evidence="2" id="KW-0328">Glycosyltransferase</keyword>
<reference evidence="8 9" key="1">
    <citation type="submission" date="2018-04" db="EMBL/GenBank/DDBJ databases">
        <title>Altererythrobacter sp. HME9302 genome sequencing and assembly.</title>
        <authorList>
            <person name="Kang H."/>
            <person name="Kim H."/>
            <person name="Joh K."/>
        </authorList>
    </citation>
    <scope>NUCLEOTIDE SEQUENCE [LARGE SCALE GENOMIC DNA]</scope>
    <source>
        <strain evidence="8 9">HME9302</strain>
    </source>
</reference>